<evidence type="ECO:0000256" key="4">
    <source>
        <dbReference type="ARBA" id="ARBA00022630"/>
    </source>
</evidence>
<dbReference type="Pfam" id="PF00175">
    <property type="entry name" value="NAD_binding_1"/>
    <property type="match status" value="1"/>
</dbReference>
<feature type="binding site" evidence="12">
    <location>
        <position position="421"/>
    </location>
    <ligand>
        <name>FAD</name>
        <dbReference type="ChEBI" id="CHEBI:57692"/>
    </ligand>
</feature>
<dbReference type="PROSITE" id="PS50902">
    <property type="entry name" value="FLAVODOXIN_LIKE"/>
    <property type="match status" value="1"/>
</dbReference>
<feature type="binding site" evidence="12">
    <location>
        <position position="609"/>
    </location>
    <ligand>
        <name>FAD</name>
        <dbReference type="ChEBI" id="CHEBI:57692"/>
    </ligand>
</feature>
<protein>
    <recommendedName>
        <fullName evidence="1">assimilatory sulfite reductase (NADPH)</fullName>
        <ecNumber evidence="1">1.8.1.2</ecNumber>
    </recommendedName>
</protein>
<keyword evidence="9" id="KW-0560">Oxidoreductase</keyword>
<sequence>MKLEVNNSPFNEEQVTKLNEVLVSLTSQQKIWLTGYLSATSTFEAIQVPVETGQNVSSAIAVLPKQEATKPKNITILFASQTGTAQGLAKKYGEQLKELGFDVNVSSMSDFKTNNLKKLDHLLVIASTHGEGEPPDNAISFHSFLQGKRAPKLDHVKFAVLSLGDSSYEFFCQTGKDFDAQLEKLGAERIVDRVDCDLDFDEPASKWFDSVKAKLQEDAVVQSLSEKEAASTVLTVPTTEYSRKNPFQAEILEKINLNGEGSNKETIHLEISLEESGLTYEPGDSLAIIPTNNEKLVSALISSLGFDAQKQVTVGEETISLESALINLLEITVLSKPVMEKIAQYTTNDEFQQLLNNRDNFKQYIYGRDLLDVVETFGPFSCDAQQFVDTLRKIPARQYSISSSQTAYPEEVHVTIGAVRYEVDGRERLGVCSTQVADQLEVGDKVRVYVQHSPNFKLPSDETPIIMVGPGTGVAPFRSFIQEREERGAEGKSWLFFGDQHFVTDFLYQTEWQRWVKDGVLTKLNVAFSRDQEEKVYVQHKMLANAKELYNWLQEGAVVYVCGDKNHMAKDVHETLINIIAEQGNQSKEQAEEYLATLQKEKRYQRDVY</sequence>
<keyword evidence="5 12" id="KW-0288">FMN</keyword>
<dbReference type="PROSITE" id="PS51384">
    <property type="entry name" value="FAD_FR"/>
    <property type="match status" value="1"/>
</dbReference>
<dbReference type="EC" id="1.8.1.2" evidence="1"/>
<dbReference type="PANTHER" id="PTHR19384:SF128">
    <property type="entry name" value="NADPH OXIDOREDUCTASE A"/>
    <property type="match status" value="1"/>
</dbReference>
<dbReference type="GO" id="GO:0019344">
    <property type="term" value="P:cysteine biosynthetic process"/>
    <property type="evidence" value="ECO:0007669"/>
    <property type="project" value="UniProtKB-KW"/>
</dbReference>
<feature type="domain" description="Flavodoxin-like" evidence="13">
    <location>
        <begin position="74"/>
        <end position="212"/>
    </location>
</feature>
<dbReference type="GO" id="GO:0016651">
    <property type="term" value="F:oxidoreductase activity, acting on NAD(P)H"/>
    <property type="evidence" value="ECO:0007669"/>
    <property type="project" value="UniProtKB-ARBA"/>
</dbReference>
<dbReference type="PRINTS" id="PR00369">
    <property type="entry name" value="FLAVODOXIN"/>
</dbReference>
<dbReference type="SUPFAM" id="SSF52343">
    <property type="entry name" value="Ferredoxin reductase-like, C-terminal NADP-linked domain"/>
    <property type="match status" value="1"/>
</dbReference>
<dbReference type="Pfam" id="PF00667">
    <property type="entry name" value="FAD_binding_1"/>
    <property type="match status" value="1"/>
</dbReference>
<evidence type="ECO:0000256" key="12">
    <source>
        <dbReference type="PIRSR" id="PIRSR000207-1"/>
    </source>
</evidence>
<dbReference type="NCBIfam" id="TIGR01931">
    <property type="entry name" value="cysJ"/>
    <property type="match status" value="1"/>
</dbReference>
<dbReference type="InterPro" id="IPR001709">
    <property type="entry name" value="Flavoprot_Pyr_Nucl_cyt_Rdtase"/>
</dbReference>
<feature type="binding site" evidence="12">
    <location>
        <begin position="415"/>
        <end position="417"/>
    </location>
    <ligand>
        <name>FAD</name>
        <dbReference type="ChEBI" id="CHEBI:57692"/>
    </ligand>
</feature>
<keyword evidence="7 12" id="KW-0521">NADP</keyword>
<feature type="binding site" evidence="12">
    <location>
        <begin position="529"/>
        <end position="530"/>
    </location>
    <ligand>
        <name>NADP(+)</name>
        <dbReference type="ChEBI" id="CHEBI:58349"/>
    </ligand>
</feature>
<dbReference type="PRINTS" id="PR00371">
    <property type="entry name" value="FPNCR"/>
</dbReference>
<dbReference type="OrthoDB" id="9789468at2"/>
<keyword evidence="8" id="KW-0249">Electron transport</keyword>
<feature type="binding site" evidence="12">
    <location>
        <position position="332"/>
    </location>
    <ligand>
        <name>FAD</name>
        <dbReference type="ChEBI" id="CHEBI:57692"/>
    </ligand>
</feature>
<evidence type="ECO:0000259" key="14">
    <source>
        <dbReference type="PROSITE" id="PS51384"/>
    </source>
</evidence>
<dbReference type="NCBIfam" id="NF004859">
    <property type="entry name" value="PRK06214.1"/>
    <property type="match status" value="1"/>
</dbReference>
<proteinExistence type="predicted"/>
<dbReference type="Proteomes" id="UP000219636">
    <property type="component" value="Unassembled WGS sequence"/>
</dbReference>
<dbReference type="AlphaFoldDB" id="A0A285SCE6"/>
<dbReference type="InterPro" id="IPR001433">
    <property type="entry name" value="OxRdtase_FAD/NAD-bd"/>
</dbReference>
<dbReference type="InterPro" id="IPR017927">
    <property type="entry name" value="FAD-bd_FR_type"/>
</dbReference>
<dbReference type="PANTHER" id="PTHR19384">
    <property type="entry name" value="NITRIC OXIDE SYNTHASE-RELATED"/>
    <property type="match status" value="1"/>
</dbReference>
<keyword evidence="10" id="KW-0198">Cysteine biosynthesis</keyword>
<evidence type="ECO:0000256" key="7">
    <source>
        <dbReference type="ARBA" id="ARBA00022857"/>
    </source>
</evidence>
<feature type="domain" description="FAD-binding FR-type" evidence="14">
    <location>
        <begin position="244"/>
        <end position="459"/>
    </location>
</feature>
<keyword evidence="4" id="KW-0285">Flavoprotein</keyword>
<dbReference type="Gene3D" id="3.40.50.80">
    <property type="entry name" value="Nucleotide-binding domain of ferredoxin-NADP reductase (FNR) module"/>
    <property type="match status" value="1"/>
</dbReference>
<evidence type="ECO:0000313" key="15">
    <source>
        <dbReference type="EMBL" id="SOC03459.1"/>
    </source>
</evidence>
<dbReference type="InterPro" id="IPR003097">
    <property type="entry name" value="CysJ-like_FAD-binding"/>
</dbReference>
<keyword evidence="2" id="KW-0813">Transport</keyword>
<dbReference type="GO" id="GO:0010181">
    <property type="term" value="F:FMN binding"/>
    <property type="evidence" value="ECO:0007669"/>
    <property type="project" value="InterPro"/>
</dbReference>
<organism evidence="15 16">
    <name type="scientific">Ureibacillus xyleni</name>
    <dbReference type="NCBI Taxonomy" id="614648"/>
    <lineage>
        <taxon>Bacteria</taxon>
        <taxon>Bacillati</taxon>
        <taxon>Bacillota</taxon>
        <taxon>Bacilli</taxon>
        <taxon>Bacillales</taxon>
        <taxon>Caryophanaceae</taxon>
        <taxon>Ureibacillus</taxon>
    </lineage>
</organism>
<dbReference type="InterPro" id="IPR023173">
    <property type="entry name" value="NADPH_Cyt_P450_Rdtase_alpha"/>
</dbReference>
<comment type="cofactor">
    <cofactor evidence="12">
        <name>FMN</name>
        <dbReference type="ChEBI" id="CHEBI:58210"/>
    </cofactor>
    <text evidence="12">Binds 1 FMN per subunit.</text>
</comment>
<dbReference type="SUPFAM" id="SSF63380">
    <property type="entry name" value="Riboflavin synthase domain-like"/>
    <property type="match status" value="1"/>
</dbReference>
<feature type="binding site" evidence="12">
    <location>
        <begin position="127"/>
        <end position="130"/>
    </location>
    <ligand>
        <name>FMN</name>
        <dbReference type="ChEBI" id="CHEBI:58210"/>
    </ligand>
</feature>
<comment type="catalytic activity">
    <reaction evidence="11">
        <text>hydrogen sulfide + 3 NADP(+) + 3 H2O = sulfite + 3 NADPH + 4 H(+)</text>
        <dbReference type="Rhea" id="RHEA:13801"/>
        <dbReference type="ChEBI" id="CHEBI:15377"/>
        <dbReference type="ChEBI" id="CHEBI:15378"/>
        <dbReference type="ChEBI" id="CHEBI:17359"/>
        <dbReference type="ChEBI" id="CHEBI:29919"/>
        <dbReference type="ChEBI" id="CHEBI:57783"/>
        <dbReference type="ChEBI" id="CHEBI:58349"/>
        <dbReference type="EC" id="1.8.1.2"/>
    </reaction>
</comment>
<dbReference type="CDD" id="cd06199">
    <property type="entry name" value="SiR"/>
    <property type="match status" value="1"/>
</dbReference>
<evidence type="ECO:0000256" key="3">
    <source>
        <dbReference type="ARBA" id="ARBA00022605"/>
    </source>
</evidence>
<dbReference type="InterPro" id="IPR001094">
    <property type="entry name" value="Flavdoxin-like"/>
</dbReference>
<evidence type="ECO:0000256" key="2">
    <source>
        <dbReference type="ARBA" id="ARBA00022448"/>
    </source>
</evidence>
<dbReference type="Gene3D" id="3.40.50.360">
    <property type="match status" value="1"/>
</dbReference>
<feature type="binding site" evidence="12">
    <location>
        <begin position="535"/>
        <end position="539"/>
    </location>
    <ligand>
        <name>NADP(+)</name>
        <dbReference type="ChEBI" id="CHEBI:58349"/>
    </ligand>
</feature>
<evidence type="ECO:0000256" key="1">
    <source>
        <dbReference type="ARBA" id="ARBA00012604"/>
    </source>
</evidence>
<keyword evidence="16" id="KW-1185">Reference proteome</keyword>
<dbReference type="PIRSF" id="PIRSF000207">
    <property type="entry name" value="SiR-FP_CysJ"/>
    <property type="match status" value="1"/>
</dbReference>
<dbReference type="InterPro" id="IPR017938">
    <property type="entry name" value="Riboflavin_synthase-like_b-brl"/>
</dbReference>
<feature type="binding site" evidence="12">
    <location>
        <position position="571"/>
    </location>
    <ligand>
        <name>NADP(+)</name>
        <dbReference type="ChEBI" id="CHEBI:58349"/>
    </ligand>
</feature>
<dbReference type="Gene3D" id="2.40.30.10">
    <property type="entry name" value="Translation factors"/>
    <property type="match status" value="1"/>
</dbReference>
<dbReference type="InterPro" id="IPR010199">
    <property type="entry name" value="CysJ"/>
</dbReference>
<feature type="binding site" evidence="12">
    <location>
        <begin position="430"/>
        <end position="433"/>
    </location>
    <ligand>
        <name>FAD</name>
        <dbReference type="ChEBI" id="CHEBI:57692"/>
    </ligand>
</feature>
<dbReference type="InterPro" id="IPR039261">
    <property type="entry name" value="FNR_nucleotide-bd"/>
</dbReference>
<feature type="binding site" evidence="12">
    <location>
        <begin position="163"/>
        <end position="172"/>
    </location>
    <ligand>
        <name>FMN</name>
        <dbReference type="ChEBI" id="CHEBI:58210"/>
    </ligand>
</feature>
<evidence type="ECO:0000256" key="9">
    <source>
        <dbReference type="ARBA" id="ARBA00023002"/>
    </source>
</evidence>
<dbReference type="GO" id="GO:0050660">
    <property type="term" value="F:flavin adenine dinucleotide binding"/>
    <property type="evidence" value="ECO:0007669"/>
    <property type="project" value="InterPro"/>
</dbReference>
<dbReference type="InterPro" id="IPR029039">
    <property type="entry name" value="Flavoprotein-like_sf"/>
</dbReference>
<gene>
    <name evidence="15" type="ORF">SAMN05880501_103265</name>
</gene>
<evidence type="ECO:0000256" key="8">
    <source>
        <dbReference type="ARBA" id="ARBA00022982"/>
    </source>
</evidence>
<evidence type="ECO:0000259" key="13">
    <source>
        <dbReference type="PROSITE" id="PS50902"/>
    </source>
</evidence>
<dbReference type="Pfam" id="PF00258">
    <property type="entry name" value="Flavodoxin_1"/>
    <property type="match status" value="1"/>
</dbReference>
<evidence type="ECO:0000256" key="6">
    <source>
        <dbReference type="ARBA" id="ARBA00022827"/>
    </source>
</evidence>
<accession>A0A285SCE6</accession>
<dbReference type="RefSeq" id="WP_097072941.1">
    <property type="nucleotide sequence ID" value="NZ_OBMQ01000003.1"/>
</dbReference>
<dbReference type="SUPFAM" id="SSF52218">
    <property type="entry name" value="Flavoproteins"/>
    <property type="match status" value="1"/>
</dbReference>
<dbReference type="InterPro" id="IPR008254">
    <property type="entry name" value="Flavodoxin/NO_synth"/>
</dbReference>
<evidence type="ECO:0000256" key="10">
    <source>
        <dbReference type="ARBA" id="ARBA00023192"/>
    </source>
</evidence>
<feature type="binding site" evidence="12">
    <location>
        <begin position="397"/>
        <end position="400"/>
    </location>
    <ligand>
        <name>FAD</name>
        <dbReference type="ChEBI" id="CHEBI:57692"/>
    </ligand>
</feature>
<dbReference type="GO" id="GO:0005829">
    <property type="term" value="C:cytosol"/>
    <property type="evidence" value="ECO:0007669"/>
    <property type="project" value="TreeGrafter"/>
</dbReference>
<name>A0A285SCE6_9BACL</name>
<dbReference type="GO" id="GO:0004783">
    <property type="term" value="F:sulfite reductase (NADPH) activity"/>
    <property type="evidence" value="ECO:0007669"/>
    <property type="project" value="UniProtKB-EC"/>
</dbReference>
<evidence type="ECO:0000313" key="16">
    <source>
        <dbReference type="Proteomes" id="UP000219636"/>
    </source>
</evidence>
<reference evidence="16" key="1">
    <citation type="submission" date="2017-08" db="EMBL/GenBank/DDBJ databases">
        <authorList>
            <person name="Varghese N."/>
            <person name="Submissions S."/>
        </authorList>
    </citation>
    <scope>NUCLEOTIDE SEQUENCE [LARGE SCALE GENOMIC DNA]</scope>
    <source>
        <strain evidence="16">JC22</strain>
    </source>
</reference>
<dbReference type="EMBL" id="OBMQ01000003">
    <property type="protein sequence ID" value="SOC03459.1"/>
    <property type="molecule type" value="Genomic_DNA"/>
</dbReference>
<dbReference type="Gene3D" id="1.20.990.10">
    <property type="entry name" value="NADPH-cytochrome p450 Reductase, Chain A, domain 3"/>
    <property type="match status" value="1"/>
</dbReference>
<evidence type="ECO:0000256" key="11">
    <source>
        <dbReference type="ARBA" id="ARBA00052219"/>
    </source>
</evidence>
<keyword evidence="3" id="KW-0028">Amino-acid biosynthesis</keyword>
<dbReference type="FunFam" id="3.40.50.80:FF:000001">
    <property type="entry name" value="NADPH--cytochrome P450 reductase 1"/>
    <property type="match status" value="1"/>
</dbReference>
<evidence type="ECO:0000256" key="5">
    <source>
        <dbReference type="ARBA" id="ARBA00022643"/>
    </source>
</evidence>
<keyword evidence="6 12" id="KW-0274">FAD</keyword>
<comment type="cofactor">
    <cofactor evidence="12">
        <name>FAD</name>
        <dbReference type="ChEBI" id="CHEBI:57692"/>
    </cofactor>
    <text evidence="12">Binds 1 FAD per subunit.</text>
</comment>